<dbReference type="SUPFAM" id="SSF57716">
    <property type="entry name" value="Glucocorticoid receptor-like (DNA-binding domain)"/>
    <property type="match status" value="3"/>
</dbReference>
<dbReference type="STRING" id="103827.A0A0N5CVS9"/>
<keyword evidence="5 11" id="KW-0862">Zinc</keyword>
<keyword evidence="2" id="KW-0488">Methylation</keyword>
<keyword evidence="3 11" id="KW-0479">Metal-binding</keyword>
<evidence type="ECO:0000313" key="13">
    <source>
        <dbReference type="EMBL" id="VDN01525.1"/>
    </source>
</evidence>
<dbReference type="SMART" id="SM00132">
    <property type="entry name" value="LIM"/>
    <property type="match status" value="2"/>
</dbReference>
<dbReference type="Pfam" id="PF00412">
    <property type="entry name" value="LIM"/>
    <property type="match status" value="2"/>
</dbReference>
<proteinExistence type="predicted"/>
<evidence type="ECO:0000259" key="12">
    <source>
        <dbReference type="PROSITE" id="PS50023"/>
    </source>
</evidence>
<dbReference type="GO" id="GO:0005634">
    <property type="term" value="C:nucleus"/>
    <property type="evidence" value="ECO:0007669"/>
    <property type="project" value="UniProtKB-SubCell"/>
</dbReference>
<organism evidence="15">
    <name type="scientific">Thelazia callipaeda</name>
    <name type="common">Oriental eyeworm</name>
    <name type="synonym">Parasitic nematode</name>
    <dbReference type="NCBI Taxonomy" id="103827"/>
    <lineage>
        <taxon>Eukaryota</taxon>
        <taxon>Metazoa</taxon>
        <taxon>Ecdysozoa</taxon>
        <taxon>Nematoda</taxon>
        <taxon>Chromadorea</taxon>
        <taxon>Rhabditida</taxon>
        <taxon>Spirurina</taxon>
        <taxon>Spiruromorpha</taxon>
        <taxon>Thelazioidea</taxon>
        <taxon>Thelaziidae</taxon>
        <taxon>Thelazia</taxon>
    </lineage>
</organism>
<reference evidence="13 14" key="2">
    <citation type="submission" date="2018-11" db="EMBL/GenBank/DDBJ databases">
        <authorList>
            <consortium name="Pathogen Informatics"/>
        </authorList>
    </citation>
    <scope>NUCLEOTIDE SEQUENCE [LARGE SCALE GENOMIC DNA]</scope>
</reference>
<dbReference type="PANTHER" id="PTHR24215">
    <property type="entry name" value="RHO-GTPASE-ACTIVATING PROTEIN LRG1"/>
    <property type="match status" value="1"/>
</dbReference>
<dbReference type="FunFam" id="2.10.110.10:FF:000054">
    <property type="entry name" value="Cysteine-rich protein 1"/>
    <property type="match status" value="1"/>
</dbReference>
<evidence type="ECO:0000313" key="14">
    <source>
        <dbReference type="Proteomes" id="UP000276776"/>
    </source>
</evidence>
<keyword evidence="7 11" id="KW-0440">LIM domain</keyword>
<dbReference type="AlphaFoldDB" id="A0A0N5CVS9"/>
<keyword evidence="6" id="KW-0007">Acetylation</keyword>
<name>A0A0N5CVS9_THECL</name>
<evidence type="ECO:0000256" key="5">
    <source>
        <dbReference type="ARBA" id="ARBA00022833"/>
    </source>
</evidence>
<evidence type="ECO:0000256" key="4">
    <source>
        <dbReference type="ARBA" id="ARBA00022737"/>
    </source>
</evidence>
<keyword evidence="14" id="KW-1185">Reference proteome</keyword>
<evidence type="ECO:0000256" key="7">
    <source>
        <dbReference type="ARBA" id="ARBA00023038"/>
    </source>
</evidence>
<evidence type="ECO:0000256" key="6">
    <source>
        <dbReference type="ARBA" id="ARBA00022990"/>
    </source>
</evidence>
<protein>
    <recommendedName>
        <fullName evidence="10">Cysteine-rich protein 1</fullName>
    </recommendedName>
</protein>
<reference evidence="15" key="1">
    <citation type="submission" date="2017-02" db="UniProtKB">
        <authorList>
            <consortium name="WormBaseParasite"/>
        </authorList>
    </citation>
    <scope>IDENTIFICATION</scope>
</reference>
<keyword evidence="4" id="KW-0677">Repeat</keyword>
<evidence type="ECO:0000256" key="8">
    <source>
        <dbReference type="ARBA" id="ARBA00023242"/>
    </source>
</evidence>
<dbReference type="OrthoDB" id="1679758at2759"/>
<evidence type="ECO:0000256" key="11">
    <source>
        <dbReference type="PROSITE-ProRule" id="PRU00125"/>
    </source>
</evidence>
<evidence type="ECO:0000256" key="3">
    <source>
        <dbReference type="ARBA" id="ARBA00022723"/>
    </source>
</evidence>
<dbReference type="GO" id="GO:0005737">
    <property type="term" value="C:cytoplasm"/>
    <property type="evidence" value="ECO:0007669"/>
    <property type="project" value="TreeGrafter"/>
</dbReference>
<evidence type="ECO:0000256" key="9">
    <source>
        <dbReference type="ARBA" id="ARBA00055254"/>
    </source>
</evidence>
<dbReference type="CDD" id="cd09401">
    <property type="entry name" value="LIM_TLP_like"/>
    <property type="match status" value="1"/>
</dbReference>
<evidence type="ECO:0000256" key="2">
    <source>
        <dbReference type="ARBA" id="ARBA00022481"/>
    </source>
</evidence>
<feature type="domain" description="LIM zinc-binding" evidence="12">
    <location>
        <begin position="4"/>
        <end position="66"/>
    </location>
</feature>
<dbReference type="GO" id="GO:0030036">
    <property type="term" value="P:actin cytoskeleton organization"/>
    <property type="evidence" value="ECO:0007669"/>
    <property type="project" value="TreeGrafter"/>
</dbReference>
<dbReference type="Proteomes" id="UP000276776">
    <property type="component" value="Unassembled WGS sequence"/>
</dbReference>
<comment type="subcellular location">
    <subcellularLocation>
        <location evidence="1">Nucleus</location>
    </subcellularLocation>
</comment>
<gene>
    <name evidence="13" type="ORF">TCLT_LOCUS4417</name>
</gene>
<dbReference type="EMBL" id="UYYF01004288">
    <property type="protein sequence ID" value="VDN01525.1"/>
    <property type="molecule type" value="Genomic_DNA"/>
</dbReference>
<evidence type="ECO:0000313" key="15">
    <source>
        <dbReference type="WBParaSite" id="TCLT_0000442801-mRNA-1"/>
    </source>
</evidence>
<dbReference type="InterPro" id="IPR001781">
    <property type="entry name" value="Znf_LIM"/>
</dbReference>
<dbReference type="PROSITE" id="PS50023">
    <property type="entry name" value="LIM_DOMAIN_2"/>
    <property type="match status" value="1"/>
</dbReference>
<dbReference type="Gene3D" id="2.10.110.10">
    <property type="entry name" value="Cysteine Rich Protein"/>
    <property type="match status" value="2"/>
</dbReference>
<evidence type="ECO:0000256" key="10">
    <source>
        <dbReference type="ARBA" id="ARBA00072537"/>
    </source>
</evidence>
<evidence type="ECO:0000256" key="1">
    <source>
        <dbReference type="ARBA" id="ARBA00004123"/>
    </source>
</evidence>
<sequence length="237" mass="26309">MRDHHCGKCGLPVYFAELMQAAGRSWHVQCFRCANAECGRFMDSRSYNDHEQQLYCNHCYKCLFGPKGVGYGIGAGVLLTVNNKSSDVCESRDSSNDVIVTSSISYSDRKINQKPGYITHIDESFSSKTEANSGNGFTDQTHISPHLSKIKKTESVCITPAVICCRCSEKVYDAEKILAGGKPWHREKCFVCDICKKSLEPRTVIAACFAKEFGPKGYGRGVIGRIVQTNSQHMELV</sequence>
<comment type="function">
    <text evidence="9">Seems to have a role in zinc absorption and may function as an intracellular zinc transport protein.</text>
</comment>
<accession>A0A0N5CVS9</accession>
<dbReference type="WBParaSite" id="TCLT_0000442801-mRNA-1">
    <property type="protein sequence ID" value="TCLT_0000442801-mRNA-1"/>
    <property type="gene ID" value="TCLT_0000442801"/>
</dbReference>
<dbReference type="PANTHER" id="PTHR24215:SF37">
    <property type="entry name" value="LIM ZINC-BINDING DOMAIN-CONTAINING PROTEIN"/>
    <property type="match status" value="1"/>
</dbReference>
<dbReference type="GO" id="GO:0046872">
    <property type="term" value="F:metal ion binding"/>
    <property type="evidence" value="ECO:0007669"/>
    <property type="project" value="UniProtKB-KW"/>
</dbReference>
<keyword evidence="8" id="KW-0539">Nucleus</keyword>
<dbReference type="OMA" id="LYCNHCY"/>